<dbReference type="CDD" id="cd00167">
    <property type="entry name" value="SANT"/>
    <property type="match status" value="2"/>
</dbReference>
<dbReference type="Proteomes" id="UP000696485">
    <property type="component" value="Unassembled WGS sequence"/>
</dbReference>
<keyword evidence="9" id="KW-1185">Reference proteome</keyword>
<organism evidence="8 9">
    <name type="scientific">Podila minutissima</name>
    <dbReference type="NCBI Taxonomy" id="64525"/>
    <lineage>
        <taxon>Eukaryota</taxon>
        <taxon>Fungi</taxon>
        <taxon>Fungi incertae sedis</taxon>
        <taxon>Mucoromycota</taxon>
        <taxon>Mortierellomycotina</taxon>
        <taxon>Mortierellomycetes</taxon>
        <taxon>Mortierellales</taxon>
        <taxon>Mortierellaceae</taxon>
        <taxon>Podila</taxon>
    </lineage>
</organism>
<evidence type="ECO:0000313" key="9">
    <source>
        <dbReference type="Proteomes" id="UP000696485"/>
    </source>
</evidence>
<feature type="compositionally biased region" description="Low complexity" evidence="5">
    <location>
        <begin position="501"/>
        <end position="529"/>
    </location>
</feature>
<evidence type="ECO:0000313" key="8">
    <source>
        <dbReference type="EMBL" id="KAF9334420.1"/>
    </source>
</evidence>
<dbReference type="SUPFAM" id="SSF46689">
    <property type="entry name" value="Homeodomain-like"/>
    <property type="match status" value="2"/>
</dbReference>
<dbReference type="Gene3D" id="1.10.10.60">
    <property type="entry name" value="Homeodomain-like"/>
    <property type="match status" value="3"/>
</dbReference>
<dbReference type="GO" id="GO:0001006">
    <property type="term" value="F:RNA polymerase III type 3 promoter sequence-specific DNA binding"/>
    <property type="evidence" value="ECO:0007669"/>
    <property type="project" value="TreeGrafter"/>
</dbReference>
<sequence length="712" mass="81329">MSVQNLDLHDHEFSSDFVNDMDSLINDHDPDIVTPFFAPFRSVSPPYSFSEYTHQPLPTSSHRPPYDPQNDLTSLVLSDSVYPDVSPILDLHSTWSMTTRGLVPEISIQSEKPSMGAFDESTVDPLFLDQDPLNEHLGLPLPLDPTSDPRPLEPTIASAPMKPFPYYPPFEHHSFVQPPPPPQSHYHPPHYYGDWADYRHEMREPNPASQADRHRRPGPWTPYPMGPSMSINPPHRHYDYMGCEMYERPEGPWSPFDPSHHRSRSIQSHKASPSPRPSASEPTSLSKRRCPRSNSTHSSEASMPTRSKQPSVSIVQPSGTRRKRAKQASPPEDKYCNLTRWMAVEIESLMSLVRQQKDKDNIRWDQIAEDLDTERSPSQCQNRWNAEMAKNDPNKDDDDTYILKGRWSPDEDQALKQGVEEFLRKQGLTPKPPAHLPDEEQEDYRTESQVAVTREQDGTSESELFNSLVDKQLCDDSGPDVSAADQAYSKVPHHQQFSNQSSASSLLSSPYHSSPSSPSSFSTTSSTPSHRSHHTGEVSGSSVSATNIRTRQNYENQVSRVMQKCPWNLIVLQSIPGRTGIQAQARWSEALDPLVRRGKWTEREDRMLFEGAETHTRCWIRIADGIRGRTQRQCRTRWVQLRTKREREEAEAKALELVAKQQQKGEEACKKKEKKDDDDDDDEEEEEEEETRGMKKAIRRKGRDLVLGRRFS</sequence>
<feature type="region of interest" description="Disordered" evidence="5">
    <location>
        <begin position="658"/>
        <end position="699"/>
    </location>
</feature>
<accession>A0A9P5SR10</accession>
<dbReference type="GO" id="GO:0042796">
    <property type="term" value="P:snRNA transcription by RNA polymerase III"/>
    <property type="evidence" value="ECO:0007669"/>
    <property type="project" value="TreeGrafter"/>
</dbReference>
<gene>
    <name evidence="8" type="ORF">BG006_002177</name>
</gene>
<dbReference type="InterPro" id="IPR051575">
    <property type="entry name" value="Myb-like_DNA-bd"/>
</dbReference>
<dbReference type="EMBL" id="JAAAUY010000149">
    <property type="protein sequence ID" value="KAF9334420.1"/>
    <property type="molecule type" value="Genomic_DNA"/>
</dbReference>
<evidence type="ECO:0000256" key="2">
    <source>
        <dbReference type="ARBA" id="ARBA00023125"/>
    </source>
</evidence>
<dbReference type="GO" id="GO:0019185">
    <property type="term" value="C:snRNA-activating protein complex"/>
    <property type="evidence" value="ECO:0007669"/>
    <property type="project" value="TreeGrafter"/>
</dbReference>
<dbReference type="PROSITE" id="PS50090">
    <property type="entry name" value="MYB_LIKE"/>
    <property type="match status" value="2"/>
</dbReference>
<proteinExistence type="predicted"/>
<keyword evidence="1" id="KW-0805">Transcription regulation</keyword>
<feature type="region of interest" description="Disordered" evidence="5">
    <location>
        <begin position="490"/>
        <end position="548"/>
    </location>
</feature>
<feature type="region of interest" description="Disordered" evidence="5">
    <location>
        <begin position="254"/>
        <end position="332"/>
    </location>
</feature>
<evidence type="ECO:0000256" key="1">
    <source>
        <dbReference type="ARBA" id="ARBA00023015"/>
    </source>
</evidence>
<dbReference type="PANTHER" id="PTHR46621:SF1">
    <property type="entry name" value="SNRNA-ACTIVATING PROTEIN COMPLEX SUBUNIT 4"/>
    <property type="match status" value="1"/>
</dbReference>
<feature type="compositionally biased region" description="Polar residues" evidence="5">
    <location>
        <begin position="538"/>
        <end position="548"/>
    </location>
</feature>
<comment type="caution">
    <text evidence="8">The sequence shown here is derived from an EMBL/GenBank/DDBJ whole genome shotgun (WGS) entry which is preliminary data.</text>
</comment>
<protein>
    <submittedName>
        <fullName evidence="8">Uncharacterized protein</fullName>
    </submittedName>
</protein>
<feature type="region of interest" description="Disordered" evidence="5">
    <location>
        <begin position="205"/>
        <end position="227"/>
    </location>
</feature>
<evidence type="ECO:0000256" key="5">
    <source>
        <dbReference type="SAM" id="MobiDB-lite"/>
    </source>
</evidence>
<name>A0A9P5SR10_9FUNG</name>
<reference evidence="8" key="1">
    <citation type="journal article" date="2020" name="Fungal Divers.">
        <title>Resolving the Mortierellaceae phylogeny through synthesis of multi-gene phylogenetics and phylogenomics.</title>
        <authorList>
            <person name="Vandepol N."/>
            <person name="Liber J."/>
            <person name="Desiro A."/>
            <person name="Na H."/>
            <person name="Kennedy M."/>
            <person name="Barry K."/>
            <person name="Grigoriev I.V."/>
            <person name="Miller A.N."/>
            <person name="O'Donnell K."/>
            <person name="Stajich J.E."/>
            <person name="Bonito G."/>
        </authorList>
    </citation>
    <scope>NUCLEOTIDE SEQUENCE</scope>
    <source>
        <strain evidence="8">NVP1</strain>
    </source>
</reference>
<keyword evidence="3" id="KW-0804">Transcription</keyword>
<feature type="compositionally biased region" description="Polar residues" evidence="5">
    <location>
        <begin position="292"/>
        <end position="319"/>
    </location>
</feature>
<dbReference type="InterPro" id="IPR017930">
    <property type="entry name" value="Myb_dom"/>
</dbReference>
<dbReference type="GO" id="GO:0000978">
    <property type="term" value="F:RNA polymerase II cis-regulatory region sequence-specific DNA binding"/>
    <property type="evidence" value="ECO:0007669"/>
    <property type="project" value="TreeGrafter"/>
</dbReference>
<evidence type="ECO:0000256" key="3">
    <source>
        <dbReference type="ARBA" id="ARBA00023163"/>
    </source>
</evidence>
<dbReference type="Pfam" id="PF00249">
    <property type="entry name" value="Myb_DNA-binding"/>
    <property type="match status" value="2"/>
</dbReference>
<feature type="domain" description="HTH myb-type" evidence="7">
    <location>
        <begin position="592"/>
        <end position="646"/>
    </location>
</feature>
<feature type="region of interest" description="Disordered" evidence="5">
    <location>
        <begin position="425"/>
        <end position="461"/>
    </location>
</feature>
<evidence type="ECO:0000259" key="6">
    <source>
        <dbReference type="PROSITE" id="PS50090"/>
    </source>
</evidence>
<evidence type="ECO:0000259" key="7">
    <source>
        <dbReference type="PROSITE" id="PS51294"/>
    </source>
</evidence>
<dbReference type="GO" id="GO:0042795">
    <property type="term" value="P:snRNA transcription by RNA polymerase II"/>
    <property type="evidence" value="ECO:0007669"/>
    <property type="project" value="TreeGrafter"/>
</dbReference>
<dbReference type="InterPro" id="IPR001005">
    <property type="entry name" value="SANT/Myb"/>
</dbReference>
<dbReference type="InterPro" id="IPR009057">
    <property type="entry name" value="Homeodomain-like_sf"/>
</dbReference>
<keyword evidence="4" id="KW-0539">Nucleus</keyword>
<feature type="domain" description="Myb-like" evidence="6">
    <location>
        <begin position="340"/>
        <end position="388"/>
    </location>
</feature>
<dbReference type="AlphaFoldDB" id="A0A9P5SR10"/>
<dbReference type="PROSITE" id="PS51294">
    <property type="entry name" value="HTH_MYB"/>
    <property type="match status" value="1"/>
</dbReference>
<dbReference type="SMART" id="SM00717">
    <property type="entry name" value="SANT"/>
    <property type="match status" value="3"/>
</dbReference>
<feature type="compositionally biased region" description="Acidic residues" evidence="5">
    <location>
        <begin position="676"/>
        <end position="690"/>
    </location>
</feature>
<dbReference type="PANTHER" id="PTHR46621">
    <property type="entry name" value="SNRNA-ACTIVATING PROTEIN COMPLEX SUBUNIT 4"/>
    <property type="match status" value="1"/>
</dbReference>
<evidence type="ECO:0000256" key="4">
    <source>
        <dbReference type="ARBA" id="ARBA00023242"/>
    </source>
</evidence>
<feature type="domain" description="Myb-like" evidence="6">
    <location>
        <begin position="592"/>
        <end position="642"/>
    </location>
</feature>
<keyword evidence="2" id="KW-0238">DNA-binding</keyword>